<sequence length="821" mass="90644">MLAKFTDRFRDMLSNWRLNIGTPVAAIPVLIASVGVTASLLGLREFGKLESLELGAYDQMLRSRPPEKIDSRILVVTVTEQDIQRVGKWPLTDATMAKLLEKLEKYKPRVIGLDIYRDLPVEPGHKKLANLLSKSDRLIAVCKTSDINHPGVAPPKAVPSKRIGFSDLVVDSDGVIRRALLFAMPEKGDCTARVSFSFQLASRYLAAEGIEPYKVEPSGDLGLKKAPQKGISSSPPHSLAVFPRLVPDAGGYQRADAAGYQILLNYRSSEKATQEVTLSQVLNDRVPPEWVRDRVVLIGVQAPSIDDAFYTPFSAARPQDAKMPGVVVHAQIVSQILSAALDKRSIIWYMPWWGEALWICGWAIIGGLGAWKLRHPLWLGLSGLGAIGLLGGVCYGLLIYSAWIPIVAPGLGLIGTGASVVVYAAYQMHKQQQKIAHLTAQQEDTIVLLTTMLKYNTAASSATIPHTQEITLPLPSSATVPVTSLSETSASQPEPFYFSSLLDGRYKIVKVLAQGGFGQTYLAEDIKRPGKPICVVKRLMPARRDDKFLKVAKRLFETEAKILEVLGQHSQIPQLLAYFPEKEEFYLVEEYIEGMALSEELPTDKRLSEYVVVDLLKGILDILAFIHQNQVIHRDIKPSNIIRRKEDEQLVLIDFGAVKQMQPHSGDDTEHQTVAIGTRGYAPPEQLAGHPRPASDIYAVGMIGIQALTGISPHCLPLDRDTGAVIWRSLANVSEQFADILDRMVSYHFSDRYQSAAAVLKDLNSLERSILSRETTNQNATNRSDMATDELDNIPPTKVDSPIPSRFWDATIKLNEENSEV</sequence>
<feature type="domain" description="Protein kinase" evidence="11">
    <location>
        <begin position="506"/>
        <end position="771"/>
    </location>
</feature>
<dbReference type="Pfam" id="PF00069">
    <property type="entry name" value="Pkinase"/>
    <property type="match status" value="1"/>
</dbReference>
<dbReference type="SUPFAM" id="SSF56112">
    <property type="entry name" value="Protein kinase-like (PK-like)"/>
    <property type="match status" value="1"/>
</dbReference>
<dbReference type="InterPro" id="IPR007890">
    <property type="entry name" value="CHASE2"/>
</dbReference>
<feature type="transmembrane region" description="Helical" evidence="10">
    <location>
        <begin position="352"/>
        <end position="371"/>
    </location>
</feature>
<dbReference type="EC" id="2.7.11.1" evidence="1"/>
<keyword evidence="3" id="KW-0808">Transferase</keyword>
<keyword evidence="6" id="KW-0067">ATP-binding</keyword>
<evidence type="ECO:0000256" key="2">
    <source>
        <dbReference type="ARBA" id="ARBA00022527"/>
    </source>
</evidence>
<dbReference type="InterPro" id="IPR011009">
    <property type="entry name" value="Kinase-like_dom_sf"/>
</dbReference>
<evidence type="ECO:0000256" key="8">
    <source>
        <dbReference type="ARBA" id="ARBA00048679"/>
    </source>
</evidence>
<keyword evidence="10" id="KW-1133">Transmembrane helix</keyword>
<dbReference type="Gene3D" id="1.10.510.10">
    <property type="entry name" value="Transferase(Phosphotransferase) domain 1"/>
    <property type="match status" value="1"/>
</dbReference>
<reference evidence="12" key="1">
    <citation type="journal article" date="2015" name="ISME J.">
        <title>Draft Genome Sequence of Streptomyces incarnatus NRRL8089, which Produces the Nucleoside Antibiotic Sinefungin.</title>
        <authorList>
            <person name="Oshima K."/>
            <person name="Hattori M."/>
            <person name="Shimizu H."/>
            <person name="Fukuda K."/>
            <person name="Nemoto M."/>
            <person name="Inagaki K."/>
            <person name="Tamura T."/>
        </authorList>
    </citation>
    <scope>NUCLEOTIDE SEQUENCE</scope>
    <source>
        <strain evidence="12">FACHB-1375</strain>
    </source>
</reference>
<reference evidence="12" key="2">
    <citation type="submission" date="2020-08" db="EMBL/GenBank/DDBJ databases">
        <authorList>
            <person name="Chen M."/>
            <person name="Teng W."/>
            <person name="Zhao L."/>
            <person name="Hu C."/>
            <person name="Zhou Y."/>
            <person name="Han B."/>
            <person name="Song L."/>
            <person name="Shu W."/>
        </authorList>
    </citation>
    <scope>NUCLEOTIDE SEQUENCE</scope>
    <source>
        <strain evidence="12">FACHB-1375</strain>
    </source>
</reference>
<feature type="transmembrane region" description="Helical" evidence="10">
    <location>
        <begin position="20"/>
        <end position="43"/>
    </location>
</feature>
<evidence type="ECO:0000256" key="3">
    <source>
        <dbReference type="ARBA" id="ARBA00022679"/>
    </source>
</evidence>
<evidence type="ECO:0000256" key="4">
    <source>
        <dbReference type="ARBA" id="ARBA00022741"/>
    </source>
</evidence>
<protein>
    <recommendedName>
        <fullName evidence="1">non-specific serine/threonine protein kinase</fullName>
        <ecNumber evidence="1">2.7.11.1</ecNumber>
    </recommendedName>
</protein>
<evidence type="ECO:0000256" key="7">
    <source>
        <dbReference type="ARBA" id="ARBA00047899"/>
    </source>
</evidence>
<keyword evidence="10" id="KW-0472">Membrane</keyword>
<keyword evidence="10" id="KW-0812">Transmembrane</keyword>
<comment type="catalytic activity">
    <reaction evidence="7">
        <text>L-threonyl-[protein] + ATP = O-phospho-L-threonyl-[protein] + ADP + H(+)</text>
        <dbReference type="Rhea" id="RHEA:46608"/>
        <dbReference type="Rhea" id="RHEA-COMP:11060"/>
        <dbReference type="Rhea" id="RHEA-COMP:11605"/>
        <dbReference type="ChEBI" id="CHEBI:15378"/>
        <dbReference type="ChEBI" id="CHEBI:30013"/>
        <dbReference type="ChEBI" id="CHEBI:30616"/>
        <dbReference type="ChEBI" id="CHEBI:61977"/>
        <dbReference type="ChEBI" id="CHEBI:456216"/>
        <dbReference type="EC" id="2.7.11.1"/>
    </reaction>
</comment>
<evidence type="ECO:0000256" key="10">
    <source>
        <dbReference type="SAM" id="Phobius"/>
    </source>
</evidence>
<accession>A0A926VII7</accession>
<dbReference type="GO" id="GO:0005524">
    <property type="term" value="F:ATP binding"/>
    <property type="evidence" value="ECO:0007669"/>
    <property type="project" value="UniProtKB-KW"/>
</dbReference>
<feature type="region of interest" description="Disordered" evidence="9">
    <location>
        <begin position="774"/>
        <end position="798"/>
    </location>
</feature>
<dbReference type="GO" id="GO:0004674">
    <property type="term" value="F:protein serine/threonine kinase activity"/>
    <property type="evidence" value="ECO:0007669"/>
    <property type="project" value="UniProtKB-KW"/>
</dbReference>
<organism evidence="12 13">
    <name type="scientific">Aerosakkonema funiforme FACHB-1375</name>
    <dbReference type="NCBI Taxonomy" id="2949571"/>
    <lineage>
        <taxon>Bacteria</taxon>
        <taxon>Bacillati</taxon>
        <taxon>Cyanobacteriota</taxon>
        <taxon>Cyanophyceae</taxon>
        <taxon>Oscillatoriophycideae</taxon>
        <taxon>Aerosakkonematales</taxon>
        <taxon>Aerosakkonemataceae</taxon>
        <taxon>Aerosakkonema</taxon>
    </lineage>
</organism>
<dbReference type="EMBL" id="JACJPW010000090">
    <property type="protein sequence ID" value="MBD2184631.1"/>
    <property type="molecule type" value="Genomic_DNA"/>
</dbReference>
<dbReference type="AlphaFoldDB" id="A0A926VII7"/>
<dbReference type="PANTHER" id="PTHR24363:SF0">
    <property type="entry name" value="SERINE_THREONINE KINASE LIKE DOMAIN CONTAINING 1"/>
    <property type="match status" value="1"/>
</dbReference>
<dbReference type="Pfam" id="PF05226">
    <property type="entry name" value="CHASE2"/>
    <property type="match status" value="1"/>
</dbReference>
<keyword evidence="5" id="KW-0418">Kinase</keyword>
<dbReference type="PROSITE" id="PS50011">
    <property type="entry name" value="PROTEIN_KINASE_DOM"/>
    <property type="match status" value="1"/>
</dbReference>
<comment type="catalytic activity">
    <reaction evidence="8">
        <text>L-seryl-[protein] + ATP = O-phospho-L-seryl-[protein] + ADP + H(+)</text>
        <dbReference type="Rhea" id="RHEA:17989"/>
        <dbReference type="Rhea" id="RHEA-COMP:9863"/>
        <dbReference type="Rhea" id="RHEA-COMP:11604"/>
        <dbReference type="ChEBI" id="CHEBI:15378"/>
        <dbReference type="ChEBI" id="CHEBI:29999"/>
        <dbReference type="ChEBI" id="CHEBI:30616"/>
        <dbReference type="ChEBI" id="CHEBI:83421"/>
        <dbReference type="ChEBI" id="CHEBI:456216"/>
        <dbReference type="EC" id="2.7.11.1"/>
    </reaction>
</comment>
<dbReference type="SMART" id="SM00220">
    <property type="entry name" value="S_TKc"/>
    <property type="match status" value="1"/>
</dbReference>
<feature type="transmembrane region" description="Helical" evidence="10">
    <location>
        <begin position="377"/>
        <end position="399"/>
    </location>
</feature>
<dbReference type="PANTHER" id="PTHR24363">
    <property type="entry name" value="SERINE/THREONINE PROTEIN KINASE"/>
    <property type="match status" value="1"/>
</dbReference>
<evidence type="ECO:0000256" key="6">
    <source>
        <dbReference type="ARBA" id="ARBA00022840"/>
    </source>
</evidence>
<evidence type="ECO:0000256" key="1">
    <source>
        <dbReference type="ARBA" id="ARBA00012513"/>
    </source>
</evidence>
<dbReference type="CDD" id="cd14014">
    <property type="entry name" value="STKc_PknB_like"/>
    <property type="match status" value="1"/>
</dbReference>
<comment type="caution">
    <text evidence="12">The sequence shown here is derived from an EMBL/GenBank/DDBJ whole genome shotgun (WGS) entry which is preliminary data.</text>
</comment>
<dbReference type="Proteomes" id="UP000641646">
    <property type="component" value="Unassembled WGS sequence"/>
</dbReference>
<evidence type="ECO:0000259" key="11">
    <source>
        <dbReference type="PROSITE" id="PS50011"/>
    </source>
</evidence>
<evidence type="ECO:0000256" key="5">
    <source>
        <dbReference type="ARBA" id="ARBA00022777"/>
    </source>
</evidence>
<name>A0A926VII7_9CYAN</name>
<gene>
    <name evidence="12" type="ORF">H6G03_26780</name>
</gene>
<dbReference type="Gene3D" id="3.30.200.20">
    <property type="entry name" value="Phosphorylase Kinase, domain 1"/>
    <property type="match status" value="1"/>
</dbReference>
<dbReference type="SMART" id="SM01080">
    <property type="entry name" value="CHASE2"/>
    <property type="match status" value="1"/>
</dbReference>
<evidence type="ECO:0000313" key="13">
    <source>
        <dbReference type="Proteomes" id="UP000641646"/>
    </source>
</evidence>
<keyword evidence="2" id="KW-0723">Serine/threonine-protein kinase</keyword>
<keyword evidence="13" id="KW-1185">Reference proteome</keyword>
<dbReference type="InterPro" id="IPR000719">
    <property type="entry name" value="Prot_kinase_dom"/>
</dbReference>
<feature type="transmembrane region" description="Helical" evidence="10">
    <location>
        <begin position="406"/>
        <end position="426"/>
    </location>
</feature>
<evidence type="ECO:0000313" key="12">
    <source>
        <dbReference type="EMBL" id="MBD2184631.1"/>
    </source>
</evidence>
<evidence type="ECO:0000256" key="9">
    <source>
        <dbReference type="SAM" id="MobiDB-lite"/>
    </source>
</evidence>
<keyword evidence="4" id="KW-0547">Nucleotide-binding</keyword>
<feature type="compositionally biased region" description="Polar residues" evidence="9">
    <location>
        <begin position="774"/>
        <end position="785"/>
    </location>
</feature>
<proteinExistence type="predicted"/>